<sequence length="174" mass="20346">MNERLKNDFYIRDITIVAEQLLGKIIVRKYETGIEKRFRITEIEMYVGEEDLACHAAKGRTKRTEVMYSKGGSVYIYLIYGVYWLLNIVTGKKDDPQAILIRSLDGIEGPGKVGKKLRLDKSFYGEDLGSSTRLWIEDEGQLYNYTAHPRINIEYSGEIWRNKLYRYKIEKALF</sequence>
<dbReference type="CDD" id="cd00540">
    <property type="entry name" value="AAG"/>
    <property type="match status" value="1"/>
</dbReference>
<dbReference type="GO" id="GO:0003905">
    <property type="term" value="F:alkylbase DNA N-glycosylase activity"/>
    <property type="evidence" value="ECO:0007669"/>
    <property type="project" value="InterPro"/>
</dbReference>
<keyword evidence="6" id="KW-0812">Transmembrane</keyword>
<keyword evidence="6" id="KW-0472">Membrane</keyword>
<reference evidence="7 8" key="1">
    <citation type="journal article" date="2018" name="Mar. Genomics">
        <title>Complete genome sequence of Marinifilaceae bacterium strain SPP2, isolated from the Antarctic marine sediment.</title>
        <authorList>
            <person name="Watanabe M."/>
            <person name="Kojima H."/>
            <person name="Fukui M."/>
        </authorList>
    </citation>
    <scope>NUCLEOTIDE SEQUENCE [LARGE SCALE GENOMIC DNA]</scope>
    <source>
        <strain evidence="7 8">SPP2</strain>
    </source>
</reference>
<dbReference type="EMBL" id="AP018042">
    <property type="protein sequence ID" value="BAX79882.1"/>
    <property type="molecule type" value="Genomic_DNA"/>
</dbReference>
<comment type="similarity">
    <text evidence="1 5">Belongs to the DNA glycosylase MPG family.</text>
</comment>
<dbReference type="PANTHER" id="PTHR10429">
    <property type="entry name" value="DNA-3-METHYLADENINE GLYCOSYLASE"/>
    <property type="match status" value="1"/>
</dbReference>
<evidence type="ECO:0000256" key="6">
    <source>
        <dbReference type="SAM" id="Phobius"/>
    </source>
</evidence>
<proteinExistence type="inferred from homology"/>
<protein>
    <recommendedName>
        <fullName evidence="5">Putative 3-methyladenine DNA glycosylase</fullName>
        <ecNumber evidence="5">3.2.2.-</ecNumber>
    </recommendedName>
</protein>
<dbReference type="InterPro" id="IPR011034">
    <property type="entry name" value="Formyl_transferase-like_C_sf"/>
</dbReference>
<dbReference type="KEGG" id="mbas:ALGA_1506"/>
<dbReference type="InterPro" id="IPR036995">
    <property type="entry name" value="MPG_sf"/>
</dbReference>
<evidence type="ECO:0000256" key="2">
    <source>
        <dbReference type="ARBA" id="ARBA00022763"/>
    </source>
</evidence>
<evidence type="ECO:0000256" key="3">
    <source>
        <dbReference type="ARBA" id="ARBA00022801"/>
    </source>
</evidence>
<evidence type="ECO:0000313" key="7">
    <source>
        <dbReference type="EMBL" id="BAX79882.1"/>
    </source>
</evidence>
<dbReference type="Gene3D" id="3.10.300.10">
    <property type="entry name" value="Methylpurine-DNA glycosylase (MPG)"/>
    <property type="match status" value="2"/>
</dbReference>
<dbReference type="SUPFAM" id="SSF50486">
    <property type="entry name" value="FMT C-terminal domain-like"/>
    <property type="match status" value="1"/>
</dbReference>
<dbReference type="HAMAP" id="MF_00527">
    <property type="entry name" value="3MGH"/>
    <property type="match status" value="1"/>
</dbReference>
<dbReference type="GO" id="GO:0006284">
    <property type="term" value="P:base-excision repair"/>
    <property type="evidence" value="ECO:0007669"/>
    <property type="project" value="InterPro"/>
</dbReference>
<dbReference type="OrthoDB" id="9794313at2"/>
<reference evidence="8" key="2">
    <citation type="journal article" date="2020" name="Antonie Van Leeuwenhoek">
        <title>Labilibaculum antarcticum sp. nov., a novel facultative anaerobic, psychrotorelant bacterium isolated from marine sediment of Antarctica.</title>
        <authorList>
            <person name="Watanabe M."/>
            <person name="Kojima H."/>
            <person name="Fukui M."/>
        </authorList>
    </citation>
    <scope>NUCLEOTIDE SEQUENCE [LARGE SCALE GENOMIC DNA]</scope>
    <source>
        <strain evidence="8">SPP2</strain>
    </source>
</reference>
<dbReference type="PANTHER" id="PTHR10429:SF0">
    <property type="entry name" value="DNA-3-METHYLADENINE GLYCOSYLASE"/>
    <property type="match status" value="1"/>
</dbReference>
<accession>A0A1Y1CIP3</accession>
<feature type="transmembrane region" description="Helical" evidence="6">
    <location>
        <begin position="67"/>
        <end position="86"/>
    </location>
</feature>
<dbReference type="InterPro" id="IPR003180">
    <property type="entry name" value="MPG"/>
</dbReference>
<evidence type="ECO:0000256" key="4">
    <source>
        <dbReference type="ARBA" id="ARBA00023204"/>
    </source>
</evidence>
<gene>
    <name evidence="7" type="ORF">ALGA_1506</name>
</gene>
<keyword evidence="6" id="KW-1133">Transmembrane helix</keyword>
<dbReference type="Proteomes" id="UP000218267">
    <property type="component" value="Chromosome"/>
</dbReference>
<evidence type="ECO:0000313" key="8">
    <source>
        <dbReference type="Proteomes" id="UP000218267"/>
    </source>
</evidence>
<organism evidence="7 8">
    <name type="scientific">Labilibaculum antarcticum</name>
    <dbReference type="NCBI Taxonomy" id="1717717"/>
    <lineage>
        <taxon>Bacteria</taxon>
        <taxon>Pseudomonadati</taxon>
        <taxon>Bacteroidota</taxon>
        <taxon>Bacteroidia</taxon>
        <taxon>Marinilabiliales</taxon>
        <taxon>Marinifilaceae</taxon>
        <taxon>Labilibaculum</taxon>
    </lineage>
</organism>
<keyword evidence="8" id="KW-1185">Reference proteome</keyword>
<dbReference type="GO" id="GO:0003677">
    <property type="term" value="F:DNA binding"/>
    <property type="evidence" value="ECO:0007669"/>
    <property type="project" value="InterPro"/>
</dbReference>
<dbReference type="Pfam" id="PF02245">
    <property type="entry name" value="Pur_DNA_glyco"/>
    <property type="match status" value="2"/>
</dbReference>
<dbReference type="AlphaFoldDB" id="A0A1Y1CIP3"/>
<dbReference type="EC" id="3.2.2.-" evidence="5"/>
<keyword evidence="4 5" id="KW-0234">DNA repair</keyword>
<evidence type="ECO:0000256" key="5">
    <source>
        <dbReference type="HAMAP-Rule" id="MF_00527"/>
    </source>
</evidence>
<keyword evidence="3 5" id="KW-0378">Hydrolase</keyword>
<keyword evidence="2 5" id="KW-0227">DNA damage</keyword>
<evidence type="ECO:0000256" key="1">
    <source>
        <dbReference type="ARBA" id="ARBA00009232"/>
    </source>
</evidence>
<name>A0A1Y1CIP3_9BACT</name>